<dbReference type="PIR" id="B24303">
    <property type="entry name" value="B24303"/>
</dbReference>
<feature type="non-terminal residue" evidence="1">
    <location>
        <position position="62"/>
    </location>
</feature>
<proteinExistence type="evidence at protein level"/>
<name>Q7M3H7_CANLF</name>
<dbReference type="AlphaFoldDB" id="Q7M3H7"/>
<accession>Q7M3H7</accession>
<evidence type="ECO:0000313" key="1">
    <source>
        <dbReference type="PIR" id="B24303"/>
    </source>
</evidence>
<keyword id="KW-0903">Direct protein sequencing</keyword>
<reference evidence="1" key="1">
    <citation type="journal article" date="1986" name="FEBS Lett.">
        <title>Structure of the extra-membranous domain of the beta-subunit of (Na,K)-ATPase revealed by the sequences of its tryptic peptides.</title>
        <authorList>
            <person name="Ohta T."/>
            <person name="Yoshida M."/>
            <person name="Nagano K."/>
            <person name="Hirano H."/>
            <person name="Kawamura M."/>
        </authorList>
    </citation>
    <scope>PROTEIN SEQUENCE</scope>
</reference>
<organism evidence="1">
    <name type="scientific">Canis lupus familiaris</name>
    <name type="common">Dog</name>
    <name type="synonym">Canis familiaris</name>
    <dbReference type="NCBI Taxonomy" id="9615"/>
    <lineage>
        <taxon>Eukaryota</taxon>
        <taxon>Metazoa</taxon>
        <taxon>Chordata</taxon>
        <taxon>Craniata</taxon>
        <taxon>Vertebrata</taxon>
        <taxon>Euteleostomi</taxon>
        <taxon>Mammalia</taxon>
        <taxon>Eutheria</taxon>
        <taxon>Laurasiatheria</taxon>
        <taxon>Carnivora</taxon>
        <taxon>Caniformia</taxon>
        <taxon>Canidae</taxon>
        <taxon>Canis</taxon>
    </lineage>
</organism>
<sequence>MTVAHMWFDNHLLVMKEQPLDEELKDAFQIISEGNETVEDIAARWINDVLDSYGQQWQYEQR</sequence>
<protein>
    <submittedName>
        <fullName evidence="1">Na+/K+-exchanging ATPase alpha chain</fullName>
        <ecNumber evidence="1">3.6.3.9</ecNumber>
    </submittedName>
</protein>
<dbReference type="EC" id="3.6.3.9" evidence="1"/>